<keyword evidence="2" id="KW-1185">Reference proteome</keyword>
<protein>
    <submittedName>
        <fullName evidence="1">Uncharacterized protein</fullName>
    </submittedName>
</protein>
<gene>
    <name evidence="1" type="ORF">SPARVUS_LOCUS4000494</name>
</gene>
<comment type="caution">
    <text evidence="1">The sequence shown here is derived from an EMBL/GenBank/DDBJ whole genome shotgun (WGS) entry which is preliminary data.</text>
</comment>
<dbReference type="EMBL" id="CATNWA010007023">
    <property type="protein sequence ID" value="CAI9553189.1"/>
    <property type="molecule type" value="Genomic_DNA"/>
</dbReference>
<evidence type="ECO:0000313" key="1">
    <source>
        <dbReference type="EMBL" id="CAI9553189.1"/>
    </source>
</evidence>
<name>A0ABN9C0D7_9NEOB</name>
<proteinExistence type="predicted"/>
<accession>A0ABN9C0D7</accession>
<dbReference type="Proteomes" id="UP001162483">
    <property type="component" value="Unassembled WGS sequence"/>
</dbReference>
<organism evidence="1 2">
    <name type="scientific">Staurois parvus</name>
    <dbReference type="NCBI Taxonomy" id="386267"/>
    <lineage>
        <taxon>Eukaryota</taxon>
        <taxon>Metazoa</taxon>
        <taxon>Chordata</taxon>
        <taxon>Craniata</taxon>
        <taxon>Vertebrata</taxon>
        <taxon>Euteleostomi</taxon>
        <taxon>Amphibia</taxon>
        <taxon>Batrachia</taxon>
        <taxon>Anura</taxon>
        <taxon>Neobatrachia</taxon>
        <taxon>Ranoidea</taxon>
        <taxon>Ranidae</taxon>
        <taxon>Staurois</taxon>
    </lineage>
</organism>
<evidence type="ECO:0000313" key="2">
    <source>
        <dbReference type="Proteomes" id="UP001162483"/>
    </source>
</evidence>
<reference evidence="1" key="1">
    <citation type="submission" date="2023-05" db="EMBL/GenBank/DDBJ databases">
        <authorList>
            <person name="Stuckert A."/>
        </authorList>
    </citation>
    <scope>NUCLEOTIDE SEQUENCE</scope>
</reference>
<sequence length="289" mass="31905">MWIQIELNTGTDMNVSLLADNRTLAESSVQTGEPAHNLTLDTASQHLIGPGSHHLQIVASSDHTSIRLNTSITVQLMEAISGLQGQLSTTRLEAGKELQINVSVSHGAPVELKIEFKGSNGTFSHSKECPTGQTQISNISLNVEGTYMVTIIAANLVSNASLDIGYIIIITNSTLHEGMQDRDRGKGHEMKDIIKKKWAMQIEPRRHVNPFSNISLQVWSNITDTIIWSCGYCWSGWFECLKQNLIDPTSKKIAIPAAYLPPPLTLHSLSKLLQFSVMERQCRMNNASM</sequence>